<dbReference type="VEuPathDB" id="VectorBase:ACUA026512"/>
<evidence type="ECO:0000313" key="1">
    <source>
        <dbReference type="EnsemblMetazoa" id="ACUA026512-PA"/>
    </source>
</evidence>
<keyword evidence="2" id="KW-1185">Reference proteome</keyword>
<reference evidence="1" key="2">
    <citation type="submission" date="2020-05" db="UniProtKB">
        <authorList>
            <consortium name="EnsemblMetazoa"/>
        </authorList>
    </citation>
    <scope>IDENTIFICATION</scope>
    <source>
        <strain evidence="1">A-37</strain>
    </source>
</reference>
<protein>
    <submittedName>
        <fullName evidence="1">Uncharacterized protein</fullName>
    </submittedName>
</protein>
<organism evidence="1 2">
    <name type="scientific">Anopheles culicifacies</name>
    <dbReference type="NCBI Taxonomy" id="139723"/>
    <lineage>
        <taxon>Eukaryota</taxon>
        <taxon>Metazoa</taxon>
        <taxon>Ecdysozoa</taxon>
        <taxon>Arthropoda</taxon>
        <taxon>Hexapoda</taxon>
        <taxon>Insecta</taxon>
        <taxon>Pterygota</taxon>
        <taxon>Neoptera</taxon>
        <taxon>Endopterygota</taxon>
        <taxon>Diptera</taxon>
        <taxon>Nematocera</taxon>
        <taxon>Culicoidea</taxon>
        <taxon>Culicidae</taxon>
        <taxon>Anophelinae</taxon>
        <taxon>Anopheles</taxon>
        <taxon>culicifacies species complex</taxon>
    </lineage>
</organism>
<proteinExistence type="predicted"/>
<dbReference type="Proteomes" id="UP000075883">
    <property type="component" value="Unassembled WGS sequence"/>
</dbReference>
<accession>A0A182MUG7</accession>
<evidence type="ECO:0000313" key="2">
    <source>
        <dbReference type="Proteomes" id="UP000075883"/>
    </source>
</evidence>
<name>A0A182MUG7_9DIPT</name>
<sequence>MWYFPCSISLSKFELKNKNKNDRRLRNNYLNLQLVHFPGFALHTRVHRSQSEQPESIGVLRSQSEQPKSIGVLRSGWSSRVGSGVLSESESVFKTWSRSGFVNLQSGVPITTKYSENQSLGNY</sequence>
<reference evidence="2" key="1">
    <citation type="submission" date="2013-09" db="EMBL/GenBank/DDBJ databases">
        <title>The Genome Sequence of Anopheles culicifacies species A.</title>
        <authorList>
            <consortium name="The Broad Institute Genomics Platform"/>
            <person name="Neafsey D.E."/>
            <person name="Besansky N."/>
            <person name="Howell P."/>
            <person name="Walton C."/>
            <person name="Young S.K."/>
            <person name="Zeng Q."/>
            <person name="Gargeya S."/>
            <person name="Fitzgerald M."/>
            <person name="Haas B."/>
            <person name="Abouelleil A."/>
            <person name="Allen A.W."/>
            <person name="Alvarado L."/>
            <person name="Arachchi H.M."/>
            <person name="Berlin A.M."/>
            <person name="Chapman S.B."/>
            <person name="Gainer-Dewar J."/>
            <person name="Goldberg J."/>
            <person name="Griggs A."/>
            <person name="Gujja S."/>
            <person name="Hansen M."/>
            <person name="Howarth C."/>
            <person name="Imamovic A."/>
            <person name="Ireland A."/>
            <person name="Larimer J."/>
            <person name="McCowan C."/>
            <person name="Murphy C."/>
            <person name="Pearson M."/>
            <person name="Poon T.W."/>
            <person name="Priest M."/>
            <person name="Roberts A."/>
            <person name="Saif S."/>
            <person name="Shea T."/>
            <person name="Sisk P."/>
            <person name="Sykes S."/>
            <person name="Wortman J."/>
            <person name="Nusbaum C."/>
            <person name="Birren B."/>
        </authorList>
    </citation>
    <scope>NUCLEOTIDE SEQUENCE [LARGE SCALE GENOMIC DNA]</scope>
    <source>
        <strain evidence="2">A-37</strain>
    </source>
</reference>
<dbReference type="EnsemblMetazoa" id="ACUA026512-RA">
    <property type="protein sequence ID" value="ACUA026512-PA"/>
    <property type="gene ID" value="ACUA026512"/>
</dbReference>
<dbReference type="EMBL" id="AXCM01011095">
    <property type="status" value="NOT_ANNOTATED_CDS"/>
    <property type="molecule type" value="Genomic_DNA"/>
</dbReference>
<dbReference type="AlphaFoldDB" id="A0A182MUG7"/>